<dbReference type="InterPro" id="IPR000073">
    <property type="entry name" value="AB_hydrolase_1"/>
</dbReference>
<evidence type="ECO:0000313" key="4">
    <source>
        <dbReference type="Proteomes" id="UP000006304"/>
    </source>
</evidence>
<feature type="domain" description="AB hydrolase-1" evidence="2">
    <location>
        <begin position="15"/>
        <end position="254"/>
    </location>
</feature>
<evidence type="ECO:0000256" key="1">
    <source>
        <dbReference type="ARBA" id="ARBA00022801"/>
    </source>
</evidence>
<dbReference type="KEGG" id="nbr:O3I_030740"/>
<gene>
    <name evidence="3" type="ORF">O3I_030740</name>
</gene>
<dbReference type="STRING" id="1133849.O3I_030740"/>
<proteinExistence type="predicted"/>
<dbReference type="eggNOG" id="COG2267">
    <property type="taxonomic scope" value="Bacteria"/>
</dbReference>
<dbReference type="AlphaFoldDB" id="K0F2Z4"/>
<evidence type="ECO:0000313" key="3">
    <source>
        <dbReference type="EMBL" id="AFU04097.1"/>
    </source>
</evidence>
<evidence type="ECO:0000259" key="2">
    <source>
        <dbReference type="Pfam" id="PF12697"/>
    </source>
</evidence>
<dbReference type="RefSeq" id="WP_014986952.1">
    <property type="nucleotide sequence ID" value="NC_018681.1"/>
</dbReference>
<reference evidence="3 4" key="1">
    <citation type="journal article" date="2012" name="J. Bacteriol.">
        <title>Complete genome sequence of Nocardia brasiliensis HUJEG-1.</title>
        <authorList>
            <person name="Vera-Cabrera L."/>
            <person name="Ortiz-Lopez R."/>
            <person name="Elizondo-Gonzalez R."/>
            <person name="Perez-Maya A.A."/>
            <person name="Ocampo-Candiani J."/>
        </authorList>
    </citation>
    <scope>NUCLEOTIDE SEQUENCE [LARGE SCALE GENOMIC DNA]</scope>
    <source>
        <strain evidence="4">ATCC 700358</strain>
    </source>
</reference>
<keyword evidence="4" id="KW-1185">Reference proteome</keyword>
<dbReference type="Gene3D" id="3.40.50.1820">
    <property type="entry name" value="alpha/beta hydrolase"/>
    <property type="match status" value="1"/>
</dbReference>
<dbReference type="PANTHER" id="PTHR43798">
    <property type="entry name" value="MONOACYLGLYCEROL LIPASE"/>
    <property type="match status" value="1"/>
</dbReference>
<keyword evidence="1 3" id="KW-0378">Hydrolase</keyword>
<dbReference type="GO" id="GO:0016020">
    <property type="term" value="C:membrane"/>
    <property type="evidence" value="ECO:0007669"/>
    <property type="project" value="TreeGrafter"/>
</dbReference>
<accession>K0F2Z4</accession>
<dbReference type="HOGENOM" id="CLU_020336_13_7_11"/>
<organism evidence="3 4">
    <name type="scientific">Nocardia brasiliensis (strain ATCC 700358 / HUJEG-1)</name>
    <dbReference type="NCBI Taxonomy" id="1133849"/>
    <lineage>
        <taxon>Bacteria</taxon>
        <taxon>Bacillati</taxon>
        <taxon>Actinomycetota</taxon>
        <taxon>Actinomycetes</taxon>
        <taxon>Mycobacteriales</taxon>
        <taxon>Nocardiaceae</taxon>
        <taxon>Nocardia</taxon>
    </lineage>
</organism>
<protein>
    <submittedName>
        <fullName evidence="3">Alpha/beta hydrolase</fullName>
    </submittedName>
</protein>
<sequence length="271" mass="29204">MTGWHRVDAGTGRPLVLLHGGGSSVRSWLPVIELLATERRVLALDFPGFGRTPPLAGAEFDLAMAVRELGAELARLGVRTPVDIAGNSMGGWIALEAAKHGLARSVVAIGPAGLWAESMPLRTRVQFAAGSFGAWLFHTRARVLLRSSLFRALALSTPVKHPRNFTYAEAVDFFDDLRTSAPTLRRALHVARTSRFEGGQDITAPITLAFGSHDRMVRAGDSRFLDQLPADVRIVSLPDCGHMPMWDKPVLVARTILAGTESAAERNGLGA</sequence>
<dbReference type="Pfam" id="PF12697">
    <property type="entry name" value="Abhydrolase_6"/>
    <property type="match status" value="1"/>
</dbReference>
<dbReference type="EMBL" id="CP003876">
    <property type="protein sequence ID" value="AFU04097.1"/>
    <property type="molecule type" value="Genomic_DNA"/>
</dbReference>
<dbReference type="GO" id="GO:0016787">
    <property type="term" value="F:hydrolase activity"/>
    <property type="evidence" value="ECO:0007669"/>
    <property type="project" value="UniProtKB-KW"/>
</dbReference>
<dbReference type="PANTHER" id="PTHR43798:SF31">
    <property type="entry name" value="AB HYDROLASE SUPERFAMILY PROTEIN YCLE"/>
    <property type="match status" value="1"/>
</dbReference>
<dbReference type="SUPFAM" id="SSF53474">
    <property type="entry name" value="alpha/beta-Hydrolases"/>
    <property type="match status" value="1"/>
</dbReference>
<dbReference type="InterPro" id="IPR029058">
    <property type="entry name" value="AB_hydrolase_fold"/>
</dbReference>
<dbReference type="Proteomes" id="UP000006304">
    <property type="component" value="Chromosome"/>
</dbReference>
<dbReference type="PRINTS" id="PR00111">
    <property type="entry name" value="ABHYDROLASE"/>
</dbReference>
<dbReference type="InterPro" id="IPR050266">
    <property type="entry name" value="AB_hydrolase_sf"/>
</dbReference>
<name>K0F2Z4_NOCB7</name>